<feature type="domain" description="F-box" evidence="1">
    <location>
        <begin position="1"/>
        <end position="46"/>
    </location>
</feature>
<dbReference type="CDD" id="cd09917">
    <property type="entry name" value="F-box_SF"/>
    <property type="match status" value="1"/>
</dbReference>
<dbReference type="Pfam" id="PF12937">
    <property type="entry name" value="F-box-like"/>
    <property type="match status" value="1"/>
</dbReference>
<organism evidence="2 3">
    <name type="scientific">Phialemonium atrogriseum</name>
    <dbReference type="NCBI Taxonomy" id="1093897"/>
    <lineage>
        <taxon>Eukaryota</taxon>
        <taxon>Fungi</taxon>
        <taxon>Dikarya</taxon>
        <taxon>Ascomycota</taxon>
        <taxon>Pezizomycotina</taxon>
        <taxon>Sordariomycetes</taxon>
        <taxon>Sordariomycetidae</taxon>
        <taxon>Cephalothecales</taxon>
        <taxon>Cephalothecaceae</taxon>
        <taxon>Phialemonium</taxon>
    </lineage>
</organism>
<dbReference type="GeneID" id="85308331"/>
<dbReference type="PANTHER" id="PTHR34098:SF1">
    <property type="entry name" value="F-BOX ONLY PROTEIN 47"/>
    <property type="match status" value="1"/>
</dbReference>
<proteinExistence type="predicted"/>
<dbReference type="InterPro" id="IPR038946">
    <property type="entry name" value="FBXO47"/>
</dbReference>
<evidence type="ECO:0000313" key="2">
    <source>
        <dbReference type="EMBL" id="KAK1771240.1"/>
    </source>
</evidence>
<dbReference type="PROSITE" id="PS50181">
    <property type="entry name" value="FBOX"/>
    <property type="match status" value="1"/>
</dbReference>
<dbReference type="RefSeq" id="XP_060287453.1">
    <property type="nucleotide sequence ID" value="XM_060425144.1"/>
</dbReference>
<keyword evidence="3" id="KW-1185">Reference proteome</keyword>
<accession>A0AAJ0FSK6</accession>
<evidence type="ECO:0000259" key="1">
    <source>
        <dbReference type="PROSITE" id="PS50181"/>
    </source>
</evidence>
<dbReference type="Proteomes" id="UP001244011">
    <property type="component" value="Unassembled WGS sequence"/>
</dbReference>
<dbReference type="AlphaFoldDB" id="A0AAJ0FSK6"/>
<gene>
    <name evidence="2" type="ORF">QBC33DRAFT_465904</name>
</gene>
<evidence type="ECO:0000313" key="3">
    <source>
        <dbReference type="Proteomes" id="UP001244011"/>
    </source>
</evidence>
<dbReference type="InterPro" id="IPR001810">
    <property type="entry name" value="F-box_dom"/>
</dbReference>
<dbReference type="SMART" id="SM00256">
    <property type="entry name" value="FBOX"/>
    <property type="match status" value="1"/>
</dbReference>
<protein>
    <recommendedName>
        <fullName evidence="1">F-box domain-containing protein</fullName>
    </recommendedName>
</protein>
<dbReference type="SUPFAM" id="SSF81383">
    <property type="entry name" value="F-box domain"/>
    <property type="match status" value="1"/>
</dbReference>
<comment type="caution">
    <text evidence="2">The sequence shown here is derived from an EMBL/GenBank/DDBJ whole genome shotgun (WGS) entry which is preliminary data.</text>
</comment>
<sequence length="652" mass="74278">MSIQKLPYEIVVYVLGHLSLYDVFNLSSTCQHFRFLALEDRICKAVLEATSPSASEVQLKSDDGKFARALRRLVKRREAISSASPFLAAIVATTETWIYEHGVLCHMRGTELRILDIHNSEDQETVVNIPKLLDAAIGVARPHTEYKFRLLYYSCNVVSCLYTHGSPDRARWLIAFDLLKYRILTAHRVESKHKIFVRNNDKYLYYGTFSELGADGFRRWALRGFDIEREKWFEDKLHLPDIMGSDLDSTVCFEILDGYFYGISNQTSFEVDEIDWTSYYCCFRFPIDQPSLQHLELAPKPQMWRRQHAEGPIDDRWTFMKLFKDESSGDLKIIESRKEWLSGHSSATRTYYTKKLLFGSGGEDENGERGSGQCLSTGSLYPVNDQLARFLDRESHPNYMAAPKRKAEEVHLGDDGSKTVLFTLSRCFIRSYHPFPQAFVDLVNDPHASEPNTQRIRVRAGSRRLRIEGERQGRLRASMQRYGDSYTLRQEIEDLYEHMEVEYWPKDCPEHDDLHWVLNPPGYAGNVHGEWDERSLIYATGGTLEGGLKALVLISFDPGIYLKGVGPFGGHSAGPSGRRTPGTAIIGRPEEQVSGMGEERKGESMTANSRLSTMPLSTHVSEGPIHTAHNGTWATKKPALYQSIGRGYHFAK</sequence>
<dbReference type="Gene3D" id="1.20.1280.50">
    <property type="match status" value="1"/>
</dbReference>
<dbReference type="EMBL" id="MU838999">
    <property type="protein sequence ID" value="KAK1771240.1"/>
    <property type="molecule type" value="Genomic_DNA"/>
</dbReference>
<dbReference type="InterPro" id="IPR036047">
    <property type="entry name" value="F-box-like_dom_sf"/>
</dbReference>
<reference evidence="2" key="1">
    <citation type="submission" date="2023-06" db="EMBL/GenBank/DDBJ databases">
        <title>Genome-scale phylogeny and comparative genomics of the fungal order Sordariales.</title>
        <authorList>
            <consortium name="Lawrence Berkeley National Laboratory"/>
            <person name="Hensen N."/>
            <person name="Bonometti L."/>
            <person name="Westerberg I."/>
            <person name="Brannstrom I.O."/>
            <person name="Guillou S."/>
            <person name="Cros-Aarteil S."/>
            <person name="Calhoun S."/>
            <person name="Haridas S."/>
            <person name="Kuo A."/>
            <person name="Mondo S."/>
            <person name="Pangilinan J."/>
            <person name="Riley R."/>
            <person name="Labutti K."/>
            <person name="Andreopoulos B."/>
            <person name="Lipzen A."/>
            <person name="Chen C."/>
            <person name="Yanf M."/>
            <person name="Daum C."/>
            <person name="Ng V."/>
            <person name="Clum A."/>
            <person name="Steindorff A."/>
            <person name="Ohm R."/>
            <person name="Martin F."/>
            <person name="Silar P."/>
            <person name="Natvig D."/>
            <person name="Lalanne C."/>
            <person name="Gautier V."/>
            <person name="Ament-Velasquez S.L."/>
            <person name="Kruys A."/>
            <person name="Hutchinson M.I."/>
            <person name="Powell A.J."/>
            <person name="Barry K."/>
            <person name="Miller A.N."/>
            <person name="Grigoriev I.V."/>
            <person name="Debuchy R."/>
            <person name="Gladieux P."/>
            <person name="Thoren M.H."/>
            <person name="Johannesson H."/>
        </authorList>
    </citation>
    <scope>NUCLEOTIDE SEQUENCE</scope>
    <source>
        <strain evidence="2">8032-3</strain>
    </source>
</reference>
<name>A0AAJ0FSK6_9PEZI</name>
<dbReference type="PANTHER" id="PTHR34098">
    <property type="entry name" value="F-BOX ONLY PROTEIN 47"/>
    <property type="match status" value="1"/>
</dbReference>